<dbReference type="PANTHER" id="PTHR18945">
    <property type="entry name" value="NEUROTRANSMITTER GATED ION CHANNEL"/>
    <property type="match status" value="1"/>
</dbReference>
<keyword evidence="8 15" id="KW-0472">Membrane</keyword>
<keyword evidence="3" id="KW-1003">Cell membrane</keyword>
<feature type="domain" description="Neurotransmitter-gated ion-channel transmembrane" evidence="18">
    <location>
        <begin position="223"/>
        <end position="251"/>
    </location>
</feature>
<evidence type="ECO:0000256" key="10">
    <source>
        <dbReference type="ARBA" id="ARBA00023170"/>
    </source>
</evidence>
<keyword evidence="9" id="KW-1015">Disulfide bond</keyword>
<keyword evidence="2 15" id="KW-0813">Transport</keyword>
<dbReference type="InterPro" id="IPR006202">
    <property type="entry name" value="Neur_chan_lig-bd"/>
</dbReference>
<feature type="domain" description="Neurotransmitter-gated ion-channel ligand-binding" evidence="17">
    <location>
        <begin position="4"/>
        <end position="216"/>
    </location>
</feature>
<dbReference type="InterPro" id="IPR006029">
    <property type="entry name" value="Neurotrans-gated_channel_TM"/>
</dbReference>
<comment type="caution">
    <text evidence="15">Lacks conserved residue(s) required for the propagation of feature annotation.</text>
</comment>
<evidence type="ECO:0000259" key="18">
    <source>
        <dbReference type="Pfam" id="PF02932"/>
    </source>
</evidence>
<evidence type="ECO:0000256" key="15">
    <source>
        <dbReference type="RuleBase" id="RU000687"/>
    </source>
</evidence>
<dbReference type="PRINTS" id="PR00252">
    <property type="entry name" value="NRIONCHANNEL"/>
</dbReference>
<comment type="caution">
    <text evidence="19">The sequence shown here is derived from an EMBL/GenBank/DDBJ whole genome shotgun (WGS) entry which is preliminary data.</text>
</comment>
<dbReference type="AlphaFoldDB" id="A0AAV4EDK5"/>
<evidence type="ECO:0000256" key="12">
    <source>
        <dbReference type="ARBA" id="ARBA00023286"/>
    </source>
</evidence>
<feature type="transmembrane region" description="Helical" evidence="15">
    <location>
        <begin position="482"/>
        <end position="507"/>
    </location>
</feature>
<evidence type="ECO:0000313" key="20">
    <source>
        <dbReference type="Proteomes" id="UP000762676"/>
    </source>
</evidence>
<dbReference type="SUPFAM" id="SSF63712">
    <property type="entry name" value="Nicotinic receptor ligand binding domain-like"/>
    <property type="match status" value="1"/>
</dbReference>
<evidence type="ECO:0000256" key="11">
    <source>
        <dbReference type="ARBA" id="ARBA00023180"/>
    </source>
</evidence>
<keyword evidence="10 19" id="KW-0675">Receptor</keyword>
<dbReference type="CDD" id="cd19033">
    <property type="entry name" value="LGIC_ECD_nAChR_proto-like"/>
    <property type="match status" value="1"/>
</dbReference>
<dbReference type="InterPro" id="IPR002394">
    <property type="entry name" value="Nicotinic_acetylcholine_rcpt"/>
</dbReference>
<dbReference type="InterPro" id="IPR036719">
    <property type="entry name" value="Neuro-gated_channel_TM_sf"/>
</dbReference>
<dbReference type="InterPro" id="IPR018000">
    <property type="entry name" value="Neurotransmitter_ion_chnl_CS"/>
</dbReference>
<evidence type="ECO:0000256" key="9">
    <source>
        <dbReference type="ARBA" id="ARBA00023157"/>
    </source>
</evidence>
<dbReference type="Proteomes" id="UP000762676">
    <property type="component" value="Unassembled WGS sequence"/>
</dbReference>
<comment type="similarity">
    <text evidence="1">Belongs to the ligand-gated ion channel (TC 1.A.9) family. Acetylcholine receptor (TC 1.A.9.1) subfamily.</text>
</comment>
<keyword evidence="20" id="KW-1185">Reference proteome</keyword>
<dbReference type="FunFam" id="2.70.170.10:FF:000016">
    <property type="entry name" value="Nicotinic acetylcholine receptor subunit"/>
    <property type="match status" value="1"/>
</dbReference>
<accession>A0AAV4EDK5</accession>
<dbReference type="SUPFAM" id="SSF90112">
    <property type="entry name" value="Neurotransmitter-gated ion-channel transmembrane pore"/>
    <property type="match status" value="1"/>
</dbReference>
<evidence type="ECO:0000256" key="3">
    <source>
        <dbReference type="ARBA" id="ARBA00022475"/>
    </source>
</evidence>
<feature type="region of interest" description="Disordered" evidence="16">
    <location>
        <begin position="331"/>
        <end position="358"/>
    </location>
</feature>
<evidence type="ECO:0000256" key="7">
    <source>
        <dbReference type="ARBA" id="ARBA00023065"/>
    </source>
</evidence>
<feature type="transmembrane region" description="Helical" evidence="15">
    <location>
        <begin position="218"/>
        <end position="239"/>
    </location>
</feature>
<keyword evidence="6" id="KW-0770">Synapse</keyword>
<keyword evidence="11" id="KW-0325">Glycoprotein</keyword>
<evidence type="ECO:0000259" key="17">
    <source>
        <dbReference type="Pfam" id="PF02931"/>
    </source>
</evidence>
<feature type="region of interest" description="Disordered" evidence="16">
    <location>
        <begin position="409"/>
        <end position="428"/>
    </location>
</feature>
<feature type="transmembrane region" description="Helical" evidence="15">
    <location>
        <begin position="251"/>
        <end position="276"/>
    </location>
</feature>
<dbReference type="GO" id="GO:0045211">
    <property type="term" value="C:postsynaptic membrane"/>
    <property type="evidence" value="ECO:0007669"/>
    <property type="project" value="InterPro"/>
</dbReference>
<dbReference type="InterPro" id="IPR006201">
    <property type="entry name" value="Neur_channel"/>
</dbReference>
<dbReference type="GO" id="GO:0022848">
    <property type="term" value="F:acetylcholine-gated monoatomic cation-selective channel activity"/>
    <property type="evidence" value="ECO:0007669"/>
    <property type="project" value="InterPro"/>
</dbReference>
<keyword evidence="7 15" id="KW-0406">Ion transport</keyword>
<dbReference type="GO" id="GO:0004888">
    <property type="term" value="F:transmembrane signaling receptor activity"/>
    <property type="evidence" value="ECO:0007669"/>
    <property type="project" value="InterPro"/>
</dbReference>
<proteinExistence type="inferred from homology"/>
<keyword evidence="4 15" id="KW-0812">Transmembrane</keyword>
<evidence type="ECO:0000256" key="16">
    <source>
        <dbReference type="SAM" id="MobiDB-lite"/>
    </source>
</evidence>
<evidence type="ECO:0000313" key="19">
    <source>
        <dbReference type="EMBL" id="GFR58850.1"/>
    </source>
</evidence>
<evidence type="ECO:0000256" key="5">
    <source>
        <dbReference type="ARBA" id="ARBA00022989"/>
    </source>
</evidence>
<dbReference type="Gene3D" id="2.70.170.10">
    <property type="entry name" value="Neurotransmitter-gated ion-channel ligand-binding domain"/>
    <property type="match status" value="1"/>
</dbReference>
<feature type="domain" description="Neurotransmitter-gated ion-channel transmembrane" evidence="18">
    <location>
        <begin position="252"/>
        <end position="506"/>
    </location>
</feature>
<comment type="subcellular location">
    <subcellularLocation>
        <location evidence="14">Synaptic cell membrane</location>
        <topology evidence="14">Multi-pass membrane protein</topology>
    </subcellularLocation>
</comment>
<evidence type="ECO:0000256" key="4">
    <source>
        <dbReference type="ARBA" id="ARBA00022692"/>
    </source>
</evidence>
<evidence type="ECO:0000256" key="2">
    <source>
        <dbReference type="ARBA" id="ARBA00022448"/>
    </source>
</evidence>
<dbReference type="Pfam" id="PF02931">
    <property type="entry name" value="Neur_chan_LBD"/>
    <property type="match status" value="1"/>
</dbReference>
<evidence type="ECO:0000256" key="14">
    <source>
        <dbReference type="ARBA" id="ARBA00034099"/>
    </source>
</evidence>
<dbReference type="EMBL" id="BMAT01000058">
    <property type="protein sequence ID" value="GFR58850.1"/>
    <property type="molecule type" value="Genomic_DNA"/>
</dbReference>
<protein>
    <submittedName>
        <fullName evidence="19">Neuronal acetylcholine receptor subunit alpha-7</fullName>
    </submittedName>
</protein>
<dbReference type="PRINTS" id="PR00254">
    <property type="entry name" value="NICOTINICR"/>
</dbReference>
<evidence type="ECO:0000256" key="8">
    <source>
        <dbReference type="ARBA" id="ARBA00023136"/>
    </source>
</evidence>
<dbReference type="InterPro" id="IPR038050">
    <property type="entry name" value="Neuro_actylchol_rec"/>
</dbReference>
<keyword evidence="12" id="KW-1071">Ligand-gated ion channel</keyword>
<dbReference type="Gene3D" id="1.20.58.390">
    <property type="entry name" value="Neurotransmitter-gated ion-channel transmembrane domain"/>
    <property type="match status" value="3"/>
</dbReference>
<sequence>MSHEKRLIRDLIGNYSERGKMGRPVMEQNDTIVIKYGMSLIQILDLDERNQILSTNVWATYQWNDMYLQWNESEYGNITNVRVNNEDIWKPDIKLYNYADTRLEEKRDALCVISSNGDVLWIPQAVFRSSCYIDIEHFPFDEQSCKLKFGSWTYDGSKLDLVFHYNEVEGFEMTNYIPSNEWDIVNSSAWRNVISYECCPEPYVDLQFRLVLRRKVAFYNYILILPCVLLSSLTLVLFWLPPESPAKMQLGAYYCLNMILITLSTLLSVVIVNLYFHGPGTKVPRFFRRLMLDFFARVFCMRNTLMDKKEQDERRNSLGYNPVGCGAPGSVGIPTGVGRDSGGHGGSANNINTGGSNGGGGGIVGGFARIKDARRLNHHYLHHNHHPNHHHVDFKYDRVGMFEMQPEENWRPLSNGGPGSETDISSTSCPETRLLGSLPLPAPSQFSLLEAEVREIKRHLKRMVDKNAEKAHKEYLAREWKLVALVLDRLFFFAYLTAILVSAFTLFKTTVYHPRSEV</sequence>
<organism evidence="19 20">
    <name type="scientific">Elysia marginata</name>
    <dbReference type="NCBI Taxonomy" id="1093978"/>
    <lineage>
        <taxon>Eukaryota</taxon>
        <taxon>Metazoa</taxon>
        <taxon>Spiralia</taxon>
        <taxon>Lophotrochozoa</taxon>
        <taxon>Mollusca</taxon>
        <taxon>Gastropoda</taxon>
        <taxon>Heterobranchia</taxon>
        <taxon>Euthyneura</taxon>
        <taxon>Panpulmonata</taxon>
        <taxon>Sacoglossa</taxon>
        <taxon>Placobranchoidea</taxon>
        <taxon>Plakobranchidae</taxon>
        <taxon>Elysia</taxon>
    </lineage>
</organism>
<gene>
    <name evidence="19" type="ORF">ElyMa_000042500</name>
</gene>
<evidence type="ECO:0000256" key="6">
    <source>
        <dbReference type="ARBA" id="ARBA00023018"/>
    </source>
</evidence>
<dbReference type="InterPro" id="IPR036734">
    <property type="entry name" value="Neur_chan_lig-bd_sf"/>
</dbReference>
<dbReference type="PROSITE" id="PS00236">
    <property type="entry name" value="NEUROTR_ION_CHANNEL"/>
    <property type="match status" value="1"/>
</dbReference>
<keyword evidence="13 15" id="KW-0407">Ion channel</keyword>
<evidence type="ECO:0000256" key="13">
    <source>
        <dbReference type="ARBA" id="ARBA00023303"/>
    </source>
</evidence>
<reference evidence="19 20" key="1">
    <citation type="journal article" date="2021" name="Elife">
        <title>Chloroplast acquisition without the gene transfer in kleptoplastic sea slugs, Plakobranchus ocellatus.</title>
        <authorList>
            <person name="Maeda T."/>
            <person name="Takahashi S."/>
            <person name="Yoshida T."/>
            <person name="Shimamura S."/>
            <person name="Takaki Y."/>
            <person name="Nagai Y."/>
            <person name="Toyoda A."/>
            <person name="Suzuki Y."/>
            <person name="Arimoto A."/>
            <person name="Ishii H."/>
            <person name="Satoh N."/>
            <person name="Nishiyama T."/>
            <person name="Hasebe M."/>
            <person name="Maruyama T."/>
            <person name="Minagawa J."/>
            <person name="Obokata J."/>
            <person name="Shigenobu S."/>
        </authorList>
    </citation>
    <scope>NUCLEOTIDE SEQUENCE [LARGE SCALE GENOMIC DNA]</scope>
</reference>
<evidence type="ECO:0000256" key="1">
    <source>
        <dbReference type="ARBA" id="ARBA00009237"/>
    </source>
</evidence>
<name>A0AAV4EDK5_9GAST</name>
<dbReference type="Pfam" id="PF02932">
    <property type="entry name" value="Neur_chan_memb"/>
    <property type="match status" value="2"/>
</dbReference>
<keyword evidence="5 15" id="KW-1133">Transmembrane helix</keyword>